<feature type="region of interest" description="Disordered" evidence="3">
    <location>
        <begin position="145"/>
        <end position="174"/>
    </location>
</feature>
<accession>K0TE27</accession>
<dbReference type="OrthoDB" id="1711136at2759"/>
<evidence type="ECO:0000313" key="4">
    <source>
        <dbReference type="EMBL" id="EJK75655.1"/>
    </source>
</evidence>
<keyword evidence="5" id="KW-1185">Reference proteome</keyword>
<name>K0TE27_THAOC</name>
<dbReference type="PANTHER" id="PTHR24173:SF74">
    <property type="entry name" value="ANKYRIN REPEAT DOMAIN-CONTAINING PROTEIN 16"/>
    <property type="match status" value="1"/>
</dbReference>
<dbReference type="AlphaFoldDB" id="K0TE27"/>
<evidence type="ECO:0000256" key="3">
    <source>
        <dbReference type="SAM" id="MobiDB-lite"/>
    </source>
</evidence>
<dbReference type="SUPFAM" id="SSF48403">
    <property type="entry name" value="Ankyrin repeat"/>
    <property type="match status" value="1"/>
</dbReference>
<evidence type="ECO:0000256" key="1">
    <source>
        <dbReference type="ARBA" id="ARBA00022737"/>
    </source>
</evidence>
<dbReference type="PANTHER" id="PTHR24173">
    <property type="entry name" value="ANKYRIN REPEAT CONTAINING"/>
    <property type="match status" value="1"/>
</dbReference>
<gene>
    <name evidence="4" type="ORF">THAOC_02619</name>
</gene>
<dbReference type="InterPro" id="IPR002110">
    <property type="entry name" value="Ankyrin_rpt"/>
</dbReference>
<dbReference type="Gene3D" id="3.30.40.10">
    <property type="entry name" value="Zinc/RING finger domain, C3HC4 (zinc finger)"/>
    <property type="match status" value="1"/>
</dbReference>
<evidence type="ECO:0000313" key="5">
    <source>
        <dbReference type="Proteomes" id="UP000266841"/>
    </source>
</evidence>
<dbReference type="eggNOG" id="KOG4177">
    <property type="taxonomic scope" value="Eukaryota"/>
</dbReference>
<proteinExistence type="predicted"/>
<dbReference type="InterPro" id="IPR036770">
    <property type="entry name" value="Ankyrin_rpt-contain_sf"/>
</dbReference>
<sequence length="316" mass="35190">MNSVSSYLDCLKESFLNVAAKAGRLDEVSSLLALGTEVDYRQSDGDDTPLLASIRCDQKEAATLLLAYGAKSSLQDREGNNVIHLAAATGNVGFLDLFPTCNDFFEAKNCNGKTPADVAIHHGNSHFAETLKRLIDEAKCETDVADAQSVETEESADSATVTQAAPPDDLEDCDRSTSRKKFQELTQLVHSQTQDLYQVKYTLTEVMKDRDRLRNELCNHQIDESVLRTKTLAELNILEEKTKKALERITQAREMVVNKIDDERVCCICRENPKSCVLLTCRHMCVCSEVSTVISHEYIKSTHPTKYDFAPLSSDI</sequence>
<evidence type="ECO:0000256" key="2">
    <source>
        <dbReference type="ARBA" id="ARBA00023043"/>
    </source>
</evidence>
<dbReference type="EMBL" id="AGNL01002813">
    <property type="protein sequence ID" value="EJK75655.1"/>
    <property type="molecule type" value="Genomic_DNA"/>
</dbReference>
<dbReference type="Proteomes" id="UP000266841">
    <property type="component" value="Unassembled WGS sequence"/>
</dbReference>
<dbReference type="Pfam" id="PF13637">
    <property type="entry name" value="Ank_4"/>
    <property type="match status" value="1"/>
</dbReference>
<reference evidence="4 5" key="1">
    <citation type="journal article" date="2012" name="Genome Biol.">
        <title>Genome and low-iron response of an oceanic diatom adapted to chronic iron limitation.</title>
        <authorList>
            <person name="Lommer M."/>
            <person name="Specht M."/>
            <person name="Roy A.S."/>
            <person name="Kraemer L."/>
            <person name="Andreson R."/>
            <person name="Gutowska M.A."/>
            <person name="Wolf J."/>
            <person name="Bergner S.V."/>
            <person name="Schilhabel M.B."/>
            <person name="Klostermeier U.C."/>
            <person name="Beiko R.G."/>
            <person name="Rosenstiel P."/>
            <person name="Hippler M."/>
            <person name="Laroche J."/>
        </authorList>
    </citation>
    <scope>NUCLEOTIDE SEQUENCE [LARGE SCALE GENOMIC DNA]</scope>
    <source>
        <strain evidence="4 5">CCMP1005</strain>
    </source>
</reference>
<comment type="caution">
    <text evidence="4">The sequence shown here is derived from an EMBL/GenBank/DDBJ whole genome shotgun (WGS) entry which is preliminary data.</text>
</comment>
<organism evidence="4 5">
    <name type="scientific">Thalassiosira oceanica</name>
    <name type="common">Marine diatom</name>
    <dbReference type="NCBI Taxonomy" id="159749"/>
    <lineage>
        <taxon>Eukaryota</taxon>
        <taxon>Sar</taxon>
        <taxon>Stramenopiles</taxon>
        <taxon>Ochrophyta</taxon>
        <taxon>Bacillariophyta</taxon>
        <taxon>Coscinodiscophyceae</taxon>
        <taxon>Thalassiosirophycidae</taxon>
        <taxon>Thalassiosirales</taxon>
        <taxon>Thalassiosiraceae</taxon>
        <taxon>Thalassiosira</taxon>
    </lineage>
</organism>
<protein>
    <submittedName>
        <fullName evidence="4">Uncharacterized protein</fullName>
    </submittedName>
</protein>
<dbReference type="Gene3D" id="1.25.40.20">
    <property type="entry name" value="Ankyrin repeat-containing domain"/>
    <property type="match status" value="1"/>
</dbReference>
<dbReference type="InterPro" id="IPR013083">
    <property type="entry name" value="Znf_RING/FYVE/PHD"/>
</dbReference>
<keyword evidence="1" id="KW-0677">Repeat</keyword>
<keyword evidence="2" id="KW-0040">ANK repeat</keyword>